<feature type="region of interest" description="Disordered" evidence="2">
    <location>
        <begin position="467"/>
        <end position="514"/>
    </location>
</feature>
<feature type="domain" description="CCHC-type" evidence="3">
    <location>
        <begin position="65"/>
        <end position="78"/>
    </location>
</feature>
<dbReference type="PANTHER" id="PTHR31286">
    <property type="entry name" value="GLYCINE-RICH CELL WALL STRUCTURAL PROTEIN 1.8-LIKE"/>
    <property type="match status" value="1"/>
</dbReference>
<keyword evidence="1" id="KW-0479">Metal-binding</keyword>
<evidence type="ECO:0000313" key="4">
    <source>
        <dbReference type="EMBL" id="KAF4384441.1"/>
    </source>
</evidence>
<keyword evidence="1" id="KW-0863">Zinc-finger</keyword>
<dbReference type="InterPro" id="IPR001878">
    <property type="entry name" value="Znf_CCHC"/>
</dbReference>
<gene>
    <name evidence="5" type="ORF">F8388_012734</name>
    <name evidence="4" type="ORF">G4B88_028515</name>
</gene>
<dbReference type="AlphaFoldDB" id="A0A7J6HCB9"/>
<evidence type="ECO:0000313" key="7">
    <source>
        <dbReference type="Proteomes" id="UP000583929"/>
    </source>
</evidence>
<dbReference type="PANTHER" id="PTHR31286:SF167">
    <property type="entry name" value="OS09G0268800 PROTEIN"/>
    <property type="match status" value="1"/>
</dbReference>
<dbReference type="Proteomes" id="UP000525078">
    <property type="component" value="Unassembled WGS sequence"/>
</dbReference>
<accession>A0A7J6HCB9</accession>
<reference evidence="6 7" key="1">
    <citation type="journal article" date="2020" name="bioRxiv">
        <title>Sequence and annotation of 42 cannabis genomes reveals extensive copy number variation in cannabinoid synthesis and pathogen resistance genes.</title>
        <authorList>
            <person name="Mckernan K.J."/>
            <person name="Helbert Y."/>
            <person name="Kane L.T."/>
            <person name="Ebling H."/>
            <person name="Zhang L."/>
            <person name="Liu B."/>
            <person name="Eaton Z."/>
            <person name="Mclaughlin S."/>
            <person name="Kingan S."/>
            <person name="Baybayan P."/>
            <person name="Concepcion G."/>
            <person name="Jordan M."/>
            <person name="Riva A."/>
            <person name="Barbazuk W."/>
            <person name="Harkins T."/>
        </authorList>
    </citation>
    <scope>NUCLEOTIDE SEQUENCE [LARGE SCALE GENOMIC DNA]</scope>
    <source>
        <strain evidence="6 7">cv. Jamaican Lion 4</strain>
        <strain evidence="4">Father</strain>
        <strain evidence="5">Mother</strain>
        <tissue evidence="5">Leaf</tissue>
    </source>
</reference>
<dbReference type="Proteomes" id="UP000583929">
    <property type="component" value="Unassembled WGS sequence"/>
</dbReference>
<keyword evidence="7" id="KW-1185">Reference proteome</keyword>
<sequence length="514" mass="55995">MLGALAGKVVTIELEESKPVTWKKWIRVLVEVDVNRPLCCGCFFKTINGDNKWIQLKYEKLGVFCFKCGLLGHQSRDCMLLSPVTVLNEKGVPFPLFGPWLTHLSKYDCCFSVNRTGVACERIKEKSTRDMVVSSGSVGRELGGGAMVVCQAKSPIPLLEKGVIPPTMGAGPLTRAEASRSMHRWSLRGQREGLVQSAWRPKAAGDEIVTVPHLGVHSLSPKLNIGKPSKTFPLKETILNLVGIDEANVEDRLRCQKNRVNRLTPTIDHVACEKEGPVHLNSFNKSCGPPMLANNEPLGPSYGLGVSTNINSNGKLFSGLYDIGCGSGVKTIERKVGGLGPISVGPFRNSDLLITPVAIIAKGKEDNNISSTSVLGQDYYEHLDEKRALTKFFQAQEGYLHELAEFASHGPIKRKAGLCDIGVQPTSETNERTTPVKKRRLDVESHSLKTVPKWNLRRVKCVVRDFPRGVGPRVNEPDGSSDLPGDSEEPSLGDGSSPMAVSAGEGRVDGYCYP</sequence>
<dbReference type="InterPro" id="IPR040256">
    <property type="entry name" value="At4g02000-like"/>
</dbReference>
<name>A0A7J6HCB9_CANSA</name>
<evidence type="ECO:0000259" key="3">
    <source>
        <dbReference type="PROSITE" id="PS50158"/>
    </source>
</evidence>
<organism evidence="5 6">
    <name type="scientific">Cannabis sativa</name>
    <name type="common">Hemp</name>
    <name type="synonym">Marijuana</name>
    <dbReference type="NCBI Taxonomy" id="3483"/>
    <lineage>
        <taxon>Eukaryota</taxon>
        <taxon>Viridiplantae</taxon>
        <taxon>Streptophyta</taxon>
        <taxon>Embryophyta</taxon>
        <taxon>Tracheophyta</taxon>
        <taxon>Spermatophyta</taxon>
        <taxon>Magnoliopsida</taxon>
        <taxon>eudicotyledons</taxon>
        <taxon>Gunneridae</taxon>
        <taxon>Pentapetalae</taxon>
        <taxon>rosids</taxon>
        <taxon>fabids</taxon>
        <taxon>Rosales</taxon>
        <taxon>Cannabaceae</taxon>
        <taxon>Cannabis</taxon>
    </lineage>
</organism>
<dbReference type="GO" id="GO:0008270">
    <property type="term" value="F:zinc ion binding"/>
    <property type="evidence" value="ECO:0007669"/>
    <property type="project" value="UniProtKB-KW"/>
</dbReference>
<evidence type="ECO:0000313" key="6">
    <source>
        <dbReference type="Proteomes" id="UP000525078"/>
    </source>
</evidence>
<evidence type="ECO:0000256" key="2">
    <source>
        <dbReference type="SAM" id="MobiDB-lite"/>
    </source>
</evidence>
<keyword evidence="1" id="KW-0862">Zinc</keyword>
<protein>
    <recommendedName>
        <fullName evidence="3">CCHC-type domain-containing protein</fullName>
    </recommendedName>
</protein>
<proteinExistence type="predicted"/>
<evidence type="ECO:0000256" key="1">
    <source>
        <dbReference type="PROSITE-ProRule" id="PRU00047"/>
    </source>
</evidence>
<dbReference type="EMBL" id="JAATIP010000019">
    <property type="protein sequence ID" value="KAF4392278.1"/>
    <property type="molecule type" value="Genomic_DNA"/>
</dbReference>
<dbReference type="PROSITE" id="PS50158">
    <property type="entry name" value="ZF_CCHC"/>
    <property type="match status" value="1"/>
</dbReference>
<dbReference type="InterPro" id="IPR025836">
    <property type="entry name" value="Zn_knuckle_CX2CX4HX4C"/>
</dbReference>
<dbReference type="EMBL" id="JAATIQ010000092">
    <property type="protein sequence ID" value="KAF4384441.1"/>
    <property type="molecule type" value="Genomic_DNA"/>
</dbReference>
<comment type="caution">
    <text evidence="5">The sequence shown here is derived from an EMBL/GenBank/DDBJ whole genome shotgun (WGS) entry which is preliminary data.</text>
</comment>
<dbReference type="GO" id="GO:0003676">
    <property type="term" value="F:nucleic acid binding"/>
    <property type="evidence" value="ECO:0007669"/>
    <property type="project" value="InterPro"/>
</dbReference>
<dbReference type="Pfam" id="PF14392">
    <property type="entry name" value="zf-CCHC_4"/>
    <property type="match status" value="1"/>
</dbReference>
<evidence type="ECO:0000313" key="5">
    <source>
        <dbReference type="EMBL" id="KAF4392278.1"/>
    </source>
</evidence>